<feature type="region of interest" description="Disordered" evidence="1">
    <location>
        <begin position="73"/>
        <end position="105"/>
    </location>
</feature>
<evidence type="ECO:0000256" key="1">
    <source>
        <dbReference type="SAM" id="MobiDB-lite"/>
    </source>
</evidence>
<accession>A0A3S9I136</accession>
<dbReference type="KEGG" id="saqu:EJC51_19395"/>
<name>A0A3S9I136_9ACTN</name>
<dbReference type="AlphaFoldDB" id="A0A3S9I136"/>
<organism evidence="2 3">
    <name type="scientific">Streptomyces aquilus</name>
    <dbReference type="NCBI Taxonomy" id="2548456"/>
    <lineage>
        <taxon>Bacteria</taxon>
        <taxon>Bacillati</taxon>
        <taxon>Actinomycetota</taxon>
        <taxon>Actinomycetes</taxon>
        <taxon>Kitasatosporales</taxon>
        <taxon>Streptomycetaceae</taxon>
        <taxon>Streptomyces</taxon>
    </lineage>
</organism>
<reference evidence="2 3" key="1">
    <citation type="submission" date="2018-12" db="EMBL/GenBank/DDBJ databases">
        <authorList>
            <person name="Li K."/>
        </authorList>
    </citation>
    <scope>NUCLEOTIDE SEQUENCE [LARGE SCALE GENOMIC DNA]</scope>
    <source>
        <strain evidence="3">CR22</strain>
    </source>
</reference>
<evidence type="ECO:0000313" key="3">
    <source>
        <dbReference type="Proteomes" id="UP000280197"/>
    </source>
</evidence>
<evidence type="ECO:0000313" key="2">
    <source>
        <dbReference type="EMBL" id="AZP18065.1"/>
    </source>
</evidence>
<keyword evidence="3" id="KW-1185">Reference proteome</keyword>
<dbReference type="Proteomes" id="UP000280197">
    <property type="component" value="Chromosome"/>
</dbReference>
<protein>
    <submittedName>
        <fullName evidence="2">Uncharacterized protein</fullName>
    </submittedName>
</protein>
<gene>
    <name evidence="2" type="ORF">EJC51_19395</name>
</gene>
<dbReference type="EMBL" id="CP034463">
    <property type="protein sequence ID" value="AZP18065.1"/>
    <property type="molecule type" value="Genomic_DNA"/>
</dbReference>
<feature type="compositionally biased region" description="Pro residues" evidence="1">
    <location>
        <begin position="1"/>
        <end position="16"/>
    </location>
</feature>
<dbReference type="RefSeq" id="WP_126272246.1">
    <property type="nucleotide sequence ID" value="NZ_CP034463.1"/>
</dbReference>
<feature type="region of interest" description="Disordered" evidence="1">
    <location>
        <begin position="1"/>
        <end position="24"/>
    </location>
</feature>
<sequence>MSSFTPPPPARPPAPPRRQGDAGAAHKWQAIAALISAGVGALTFAVGFIGLPAAGVTSPVAVRETVTATVSVTTTATPQGNPGGGSGDRPSPQSESEPEVQWSGPLLSQNQGFDLDLVPPAVGDDDIDPWGFDGQKVNLIYNNYALVPEGEEPGFSECKLLATTKPQSSLSVGEGRSVCLFTDGGRVALVRVDSLDPDSEITNLTVKVWDKASSA</sequence>
<proteinExistence type="predicted"/>